<protein>
    <submittedName>
        <fullName evidence="1">Uncharacterized protein</fullName>
    </submittedName>
</protein>
<organism evidence="1">
    <name type="scientific">Anguilla anguilla</name>
    <name type="common">European freshwater eel</name>
    <name type="synonym">Muraena anguilla</name>
    <dbReference type="NCBI Taxonomy" id="7936"/>
    <lineage>
        <taxon>Eukaryota</taxon>
        <taxon>Metazoa</taxon>
        <taxon>Chordata</taxon>
        <taxon>Craniata</taxon>
        <taxon>Vertebrata</taxon>
        <taxon>Euteleostomi</taxon>
        <taxon>Actinopterygii</taxon>
        <taxon>Neopterygii</taxon>
        <taxon>Teleostei</taxon>
        <taxon>Anguilliformes</taxon>
        <taxon>Anguillidae</taxon>
        <taxon>Anguilla</taxon>
    </lineage>
</organism>
<sequence length="24" mass="2725">MKSKRSLGLLRASLWGCGHARFHI</sequence>
<reference evidence="1" key="1">
    <citation type="submission" date="2014-11" db="EMBL/GenBank/DDBJ databases">
        <authorList>
            <person name="Amaro Gonzalez C."/>
        </authorList>
    </citation>
    <scope>NUCLEOTIDE SEQUENCE</scope>
</reference>
<dbReference type="AlphaFoldDB" id="A0A0E9VUM2"/>
<evidence type="ECO:0000313" key="1">
    <source>
        <dbReference type="EMBL" id="JAH80973.1"/>
    </source>
</evidence>
<dbReference type="EMBL" id="GBXM01027604">
    <property type="protein sequence ID" value="JAH80973.1"/>
    <property type="molecule type" value="Transcribed_RNA"/>
</dbReference>
<accession>A0A0E9VUM2</accession>
<proteinExistence type="predicted"/>
<reference evidence="1" key="2">
    <citation type="journal article" date="2015" name="Fish Shellfish Immunol.">
        <title>Early steps in the European eel (Anguilla anguilla)-Vibrio vulnificus interaction in the gills: Role of the RtxA13 toxin.</title>
        <authorList>
            <person name="Callol A."/>
            <person name="Pajuelo D."/>
            <person name="Ebbesson L."/>
            <person name="Teles M."/>
            <person name="MacKenzie S."/>
            <person name="Amaro C."/>
        </authorList>
    </citation>
    <scope>NUCLEOTIDE SEQUENCE</scope>
</reference>
<name>A0A0E9VUM2_ANGAN</name>